<reference evidence="5 6" key="1">
    <citation type="submission" date="2022-04" db="EMBL/GenBank/DDBJ databases">
        <title>Identification of a novel bacterium isolated from mangrove sediments.</title>
        <authorList>
            <person name="Pan X."/>
        </authorList>
    </citation>
    <scope>NUCLEOTIDE SEQUENCE [LARGE SCALE GENOMIC DNA]</scope>
    <source>
        <strain evidence="5 6">B2638</strain>
    </source>
</reference>
<dbReference type="Gene3D" id="3.40.50.1110">
    <property type="entry name" value="SGNH hydrolase"/>
    <property type="match status" value="2"/>
</dbReference>
<evidence type="ECO:0000313" key="5">
    <source>
        <dbReference type="EMBL" id="MCJ2187199.1"/>
    </source>
</evidence>
<feature type="chain" id="PRO_5046702182" description="Sialate O-acetylesterase domain-containing protein" evidence="3">
    <location>
        <begin position="24"/>
        <end position="631"/>
    </location>
</feature>
<keyword evidence="6" id="KW-1185">Reference proteome</keyword>
<evidence type="ECO:0000256" key="1">
    <source>
        <dbReference type="ARBA" id="ARBA00022801"/>
    </source>
</evidence>
<dbReference type="Pfam" id="PF03629">
    <property type="entry name" value="SASA"/>
    <property type="match status" value="1"/>
</dbReference>
<dbReference type="Gene3D" id="2.60.40.10">
    <property type="entry name" value="Immunoglobulins"/>
    <property type="match status" value="1"/>
</dbReference>
<keyword evidence="3" id="KW-0732">Signal</keyword>
<gene>
    <name evidence="5" type="ORF">MTR66_10295</name>
</gene>
<feature type="domain" description="Sialate O-acetylesterase" evidence="4">
    <location>
        <begin position="107"/>
        <end position="211"/>
    </location>
</feature>
<dbReference type="PANTHER" id="PTHR22901">
    <property type="entry name" value="SIALATE O-ACETYLESTERASE"/>
    <property type="match status" value="1"/>
</dbReference>
<dbReference type="PANTHER" id="PTHR22901:SF0">
    <property type="entry name" value="SIALATE O-ACETYLESTERASE"/>
    <property type="match status" value="1"/>
</dbReference>
<dbReference type="RefSeq" id="WP_243920594.1">
    <property type="nucleotide sequence ID" value="NZ_JALHLG010000011.1"/>
</dbReference>
<dbReference type="EMBL" id="JALHLG010000011">
    <property type="protein sequence ID" value="MCJ2187199.1"/>
    <property type="molecule type" value="Genomic_DNA"/>
</dbReference>
<proteinExistence type="predicted"/>
<name>A0ABT0BRC6_9SPHN</name>
<comment type="caution">
    <text evidence="5">The sequence shown here is derived from an EMBL/GenBank/DDBJ whole genome shotgun (WGS) entry which is preliminary data.</text>
</comment>
<evidence type="ECO:0000256" key="2">
    <source>
        <dbReference type="SAM" id="MobiDB-lite"/>
    </source>
</evidence>
<evidence type="ECO:0000259" key="4">
    <source>
        <dbReference type="Pfam" id="PF03629"/>
    </source>
</evidence>
<organism evidence="5 6">
    <name type="scientific">Novosphingobium beihaiensis</name>
    <dbReference type="NCBI Taxonomy" id="2930389"/>
    <lineage>
        <taxon>Bacteria</taxon>
        <taxon>Pseudomonadati</taxon>
        <taxon>Pseudomonadota</taxon>
        <taxon>Alphaproteobacteria</taxon>
        <taxon>Sphingomonadales</taxon>
        <taxon>Sphingomonadaceae</taxon>
        <taxon>Novosphingobium</taxon>
    </lineage>
</organism>
<evidence type="ECO:0000313" key="6">
    <source>
        <dbReference type="Proteomes" id="UP001202281"/>
    </source>
</evidence>
<dbReference type="Proteomes" id="UP001202281">
    <property type="component" value="Unassembled WGS sequence"/>
</dbReference>
<accession>A0ABT0BRC6</accession>
<dbReference type="InterPro" id="IPR013783">
    <property type="entry name" value="Ig-like_fold"/>
</dbReference>
<feature type="signal peptide" evidence="3">
    <location>
        <begin position="1"/>
        <end position="23"/>
    </location>
</feature>
<evidence type="ECO:0000256" key="3">
    <source>
        <dbReference type="SAM" id="SignalP"/>
    </source>
</evidence>
<dbReference type="SUPFAM" id="SSF49785">
    <property type="entry name" value="Galactose-binding domain-like"/>
    <property type="match status" value="1"/>
</dbReference>
<dbReference type="InterPro" id="IPR008979">
    <property type="entry name" value="Galactose-bd-like_sf"/>
</dbReference>
<dbReference type="InterPro" id="IPR005181">
    <property type="entry name" value="SASA"/>
</dbReference>
<keyword evidence="1" id="KW-0378">Hydrolase</keyword>
<protein>
    <recommendedName>
        <fullName evidence="4">Sialate O-acetylesterase domain-containing protein</fullName>
    </recommendedName>
</protein>
<dbReference type="SUPFAM" id="SSF52266">
    <property type="entry name" value="SGNH hydrolase"/>
    <property type="match status" value="1"/>
</dbReference>
<dbReference type="InterPro" id="IPR036514">
    <property type="entry name" value="SGNH_hydro_sf"/>
</dbReference>
<feature type="region of interest" description="Disordered" evidence="2">
    <location>
        <begin position="146"/>
        <end position="165"/>
    </location>
</feature>
<sequence length="631" mass="67810">MIRTRILPVLGLLAAGVSQTAMARPVFDPVFTSHMVLQRDRAVPVRGTAEPRAEVTVAYEGHSLSTRTDAQGRWAVELPSSPAGAPFSLSASDASGKTVLDDVVFGDVWLCSGQSNMEFTLRHVTNADLEVASAGHADLRLFNMPRQSSTRPQAKPGQPVSWQRSAPQSAADFSAACYFMGRDLQQHLKVPIGLIASSWGGSVIEEWLDRETLSKVPRYRRDLAVLDAYAHDHVEGMAEWDRQLQQSLGTRAEPPADAVWKPLPSLSVWENWGGDTAHFDGIGYYRGHVRLTAAQAEAGGTLKLGPIDDIDVTHINGRTIGAGQGWDQPRAYAVPQRTLHAGDNLVEITAIDIGGGGGLSGPAPALALADGTSVPLTALEFTRGAPLAETGMPPTMPWVGGSGRTTLFNGMIAPLGDFPVRGFAWYQGEANVTDPEGYRQLLPLLANQWRQRFGGKAFVMVQLANYGPLSSKPRDNDWGRFRDAQRLIAKADPMTGLASAVDIGQPGDIHPTDKQDVGKRLALEARRLAYGETVVSRGPAPLDARRTGAGITVRFKNGPLRAIGSDTVIGFQLCNAASQCHFATGRIDGTTIALPADPEAKTVRFLWAASPIVNLYNDAMLPATPFSLPIR</sequence>
<dbReference type="InterPro" id="IPR039329">
    <property type="entry name" value="SIAE"/>
</dbReference>